<dbReference type="RefSeq" id="WP_012799485.1">
    <property type="nucleotide sequence ID" value="NC_013165.1"/>
</dbReference>
<evidence type="ECO:0000313" key="6">
    <source>
        <dbReference type="Proteomes" id="UP000002026"/>
    </source>
</evidence>
<sequence>MYGGPFDFNDNGRMDPFEASVGHHVIFDVFGTEGGSDDDAWTTSSRTKPKASSQRKSALDAWLNSSDDDGFNRATDSWNDVLESEYPWTSEPSAASSWCDTIDDEDGDSEDPWAADNDEDEDLYFHTYVAGTKFDNHDVAWSHAEFTYGLEIDLVREPNNEYDPNAIAVYADGLHGGYVPADVASTLADLMDSGWEATASNVRISVDDDREGPYRVRLDIRAHNPCA</sequence>
<dbReference type="EMBL" id="CP001684">
    <property type="protein sequence ID" value="ACV23385.1"/>
    <property type="molecule type" value="Genomic_DNA"/>
</dbReference>
<dbReference type="HOGENOM" id="CLU_1219054_0_0_11"/>
<name>C7N1U4_SLAHD</name>
<dbReference type="AlphaFoldDB" id="C7N1U4"/>
<keyword evidence="6" id="KW-1185">Reference proteome</keyword>
<dbReference type="Proteomes" id="UP000002026">
    <property type="component" value="Chromosome"/>
</dbReference>
<dbReference type="Gene3D" id="3.30.70.2330">
    <property type="match status" value="1"/>
</dbReference>
<keyword evidence="1" id="KW-0479">Metal-binding</keyword>
<feature type="domain" description="HIRAN" evidence="4">
    <location>
        <begin position="122"/>
        <end position="224"/>
    </location>
</feature>
<evidence type="ECO:0000256" key="1">
    <source>
        <dbReference type="ARBA" id="ARBA00022723"/>
    </source>
</evidence>
<evidence type="ECO:0000256" key="3">
    <source>
        <dbReference type="SAM" id="MobiDB-lite"/>
    </source>
</evidence>
<dbReference type="GO" id="GO:0008270">
    <property type="term" value="F:zinc ion binding"/>
    <property type="evidence" value="ECO:0007669"/>
    <property type="project" value="InterPro"/>
</dbReference>
<proteinExistence type="predicted"/>
<reference evidence="5 6" key="1">
    <citation type="journal article" date="2009" name="Stand. Genomic Sci.">
        <title>Complete genome sequence of Slackia heliotrinireducens type strain (RHS 1).</title>
        <authorList>
            <person name="Pukall R."/>
            <person name="Lapidus A."/>
            <person name="Nolan M."/>
            <person name="Copeland A."/>
            <person name="Glavina Del Rio T."/>
            <person name="Lucas S."/>
            <person name="Chen F."/>
            <person name="Tice H."/>
            <person name="Cheng J.F."/>
            <person name="Chertkov O."/>
            <person name="Bruce D."/>
            <person name="Goodwin L."/>
            <person name="Kuske C."/>
            <person name="Brettin T."/>
            <person name="Detter J.C."/>
            <person name="Han C."/>
            <person name="Pitluck S."/>
            <person name="Pati A."/>
            <person name="Mavrommatis K."/>
            <person name="Ivanova N."/>
            <person name="Ovchinnikova G."/>
            <person name="Chen A."/>
            <person name="Palaniappan K."/>
            <person name="Schneider S."/>
            <person name="Rohde M."/>
            <person name="Chain P."/>
            <person name="D'haeseleer P."/>
            <person name="Goker M."/>
            <person name="Bristow J."/>
            <person name="Eisen J.A."/>
            <person name="Markowitz V."/>
            <person name="Kyrpides N.C."/>
            <person name="Klenk H.P."/>
            <person name="Hugenholtz P."/>
        </authorList>
    </citation>
    <scope>NUCLEOTIDE SEQUENCE [LARGE SCALE GENOMIC DNA]</scope>
    <source>
        <strain evidence="6">ATCC 29202 / DSM 20476 / NCTC 11029 / RHS 1</strain>
    </source>
</reference>
<feature type="region of interest" description="Disordered" evidence="3">
    <location>
        <begin position="87"/>
        <end position="114"/>
    </location>
</feature>
<dbReference type="SMART" id="SM00910">
    <property type="entry name" value="HIRAN"/>
    <property type="match status" value="1"/>
</dbReference>
<feature type="compositionally biased region" description="Polar residues" evidence="3">
    <location>
        <begin position="41"/>
        <end position="56"/>
    </location>
</feature>
<evidence type="ECO:0000256" key="2">
    <source>
        <dbReference type="ARBA" id="ARBA00022801"/>
    </source>
</evidence>
<dbReference type="KEGG" id="shi:Shel_23760"/>
<dbReference type="GO" id="GO:0016818">
    <property type="term" value="F:hydrolase activity, acting on acid anhydrides, in phosphorus-containing anhydrides"/>
    <property type="evidence" value="ECO:0007669"/>
    <property type="project" value="InterPro"/>
</dbReference>
<dbReference type="InterPro" id="IPR014905">
    <property type="entry name" value="HIRAN"/>
</dbReference>
<feature type="region of interest" description="Disordered" evidence="3">
    <location>
        <begin position="35"/>
        <end position="69"/>
    </location>
</feature>
<dbReference type="GO" id="GO:0003676">
    <property type="term" value="F:nucleic acid binding"/>
    <property type="evidence" value="ECO:0007669"/>
    <property type="project" value="InterPro"/>
</dbReference>
<feature type="compositionally biased region" description="Polar residues" evidence="3">
    <location>
        <begin position="90"/>
        <end position="99"/>
    </location>
</feature>
<accession>C7N1U4</accession>
<feature type="compositionally biased region" description="Acidic residues" evidence="3">
    <location>
        <begin position="101"/>
        <end position="114"/>
    </location>
</feature>
<gene>
    <name evidence="5" type="ordered locus">Shel_23760</name>
</gene>
<protein>
    <submittedName>
        <fullName evidence="5">HIRAN domain-containing protein</fullName>
    </submittedName>
</protein>
<organism evidence="5 6">
    <name type="scientific">Slackia heliotrinireducens (strain ATCC 29202 / DSM 20476 / NCTC 11029 / RHS 1)</name>
    <name type="common">Peptococcus heliotrinreducens</name>
    <dbReference type="NCBI Taxonomy" id="471855"/>
    <lineage>
        <taxon>Bacteria</taxon>
        <taxon>Bacillati</taxon>
        <taxon>Actinomycetota</taxon>
        <taxon>Coriobacteriia</taxon>
        <taxon>Eggerthellales</taxon>
        <taxon>Eggerthellaceae</taxon>
        <taxon>Slackia</taxon>
    </lineage>
</organism>
<dbReference type="eggNOG" id="ENOG502ZVUS">
    <property type="taxonomic scope" value="Bacteria"/>
</dbReference>
<evidence type="ECO:0000259" key="4">
    <source>
        <dbReference type="SMART" id="SM00910"/>
    </source>
</evidence>
<keyword evidence="2" id="KW-0378">Hydrolase</keyword>
<evidence type="ECO:0000313" key="5">
    <source>
        <dbReference type="EMBL" id="ACV23385.1"/>
    </source>
</evidence>
<dbReference type="Pfam" id="PF08797">
    <property type="entry name" value="HIRAN"/>
    <property type="match status" value="1"/>
</dbReference>